<protein>
    <recommendedName>
        <fullName evidence="4">Glycine zipper family protein</fullName>
    </recommendedName>
</protein>
<dbReference type="Proteomes" id="UP000030675">
    <property type="component" value="Unassembled WGS sequence"/>
</dbReference>
<name>V5F7T8_PHOLE</name>
<dbReference type="EMBL" id="DF196820">
    <property type="protein sequence ID" value="GAD31399.1"/>
    <property type="molecule type" value="Genomic_DNA"/>
</dbReference>
<reference evidence="3" key="1">
    <citation type="submission" date="2012-12" db="EMBL/GenBank/DDBJ databases">
        <title>Genome Sequence of Photobacterium leiognathi lrivu.4.1.</title>
        <authorList>
            <person name="Urbanczyk H."/>
            <person name="Ogura Y."/>
            <person name="Hayashi T."/>
            <person name="Dunlap P.V."/>
        </authorList>
    </citation>
    <scope>NUCLEOTIDE SEQUENCE [LARGE SCALE GENOMIC DNA]</scope>
    <source>
        <strain evidence="3">lrivu.4.1</strain>
    </source>
</reference>
<evidence type="ECO:0000313" key="2">
    <source>
        <dbReference type="EMBL" id="GAD31399.1"/>
    </source>
</evidence>
<dbReference type="HOGENOM" id="CLU_1260460_0_0_6"/>
<proteinExistence type="predicted"/>
<organism evidence="2 3">
    <name type="scientific">Photobacterium leiognathi lrivu.4.1</name>
    <dbReference type="NCBI Taxonomy" id="1248232"/>
    <lineage>
        <taxon>Bacteria</taxon>
        <taxon>Pseudomonadati</taxon>
        <taxon>Pseudomonadota</taxon>
        <taxon>Gammaproteobacteria</taxon>
        <taxon>Vibrionales</taxon>
        <taxon>Vibrionaceae</taxon>
        <taxon>Photobacterium</taxon>
    </lineage>
</organism>
<feature type="chain" id="PRO_5004732990" description="Glycine zipper family protein" evidence="1">
    <location>
        <begin position="20"/>
        <end position="216"/>
    </location>
</feature>
<gene>
    <name evidence="2" type="ORF">PLEI_3059</name>
</gene>
<sequence>MYKLTMAIFAVFASQSANASCTKLVQNHMYLLKEGVEYCIDIEDQYALLEMGKGNDMAEISDKNKTVFEIMYPQEQLIVKDQFIVTSFSDMHLTYSNDFIYLENAPKKRRKRNAVKIFQAAGAGVMSAAGSQVAGGEPNYAAEAVGAMFGAAATPITGPFLGSAIGGFISENIKKGGNIKRPLTRINTGSGLKSSGMRAFSRVSSARSASCSSSCH</sequence>
<feature type="signal peptide" evidence="1">
    <location>
        <begin position="1"/>
        <end position="19"/>
    </location>
</feature>
<evidence type="ECO:0000313" key="3">
    <source>
        <dbReference type="Proteomes" id="UP000030675"/>
    </source>
</evidence>
<accession>V5F7T8</accession>
<dbReference type="eggNOG" id="ENOG5031P2C">
    <property type="taxonomic scope" value="Bacteria"/>
</dbReference>
<evidence type="ECO:0000256" key="1">
    <source>
        <dbReference type="SAM" id="SignalP"/>
    </source>
</evidence>
<keyword evidence="1" id="KW-0732">Signal</keyword>
<evidence type="ECO:0008006" key="4">
    <source>
        <dbReference type="Google" id="ProtNLM"/>
    </source>
</evidence>
<dbReference type="AlphaFoldDB" id="V5F7T8"/>
<dbReference type="RefSeq" id="WP_023934242.1">
    <property type="nucleotide sequence ID" value="NZ_DF196820.1"/>
</dbReference>